<dbReference type="InterPro" id="IPR046458">
    <property type="entry name" value="PMI_typeI_hel"/>
</dbReference>
<dbReference type="PIRSF" id="PIRSF001480">
    <property type="entry name" value="Mannose-6-phosphate_isomerase"/>
    <property type="match status" value="1"/>
</dbReference>
<dbReference type="RefSeq" id="XP_018319279.1">
    <property type="nucleotide sequence ID" value="XM_018463777.2"/>
</dbReference>
<dbReference type="STRING" id="224129.A0A1W4W578"/>
<dbReference type="FunFam" id="2.60.120.10:FF:000030">
    <property type="entry name" value="Mannose-6-phosphate isomerase ManA"/>
    <property type="match status" value="1"/>
</dbReference>
<evidence type="ECO:0000259" key="17">
    <source>
        <dbReference type="Pfam" id="PF20511"/>
    </source>
</evidence>
<evidence type="ECO:0000256" key="7">
    <source>
        <dbReference type="ARBA" id="ARBA00022490"/>
    </source>
</evidence>
<dbReference type="GeneID" id="108732812"/>
<dbReference type="Pfam" id="PF01238">
    <property type="entry name" value="PMI_typeI_C"/>
    <property type="match status" value="1"/>
</dbReference>
<feature type="binding site" evidence="12">
    <location>
        <position position="258"/>
    </location>
    <ligand>
        <name>Zn(2+)</name>
        <dbReference type="ChEBI" id="CHEBI:29105"/>
    </ligand>
</feature>
<keyword evidence="9 12" id="KW-0862">Zinc</keyword>
<dbReference type="CTD" id="4351"/>
<evidence type="ECO:0000256" key="15">
    <source>
        <dbReference type="RuleBase" id="RU004248"/>
    </source>
</evidence>
<evidence type="ECO:0000256" key="4">
    <source>
        <dbReference type="ARBA" id="ARBA00010772"/>
    </source>
</evidence>
<keyword evidence="19" id="KW-1185">Reference proteome</keyword>
<keyword evidence="7" id="KW-0963">Cytoplasm</keyword>
<dbReference type="EC" id="5.3.1.8" evidence="5 13"/>
<dbReference type="GO" id="GO:0005829">
    <property type="term" value="C:cytosol"/>
    <property type="evidence" value="ECO:0007669"/>
    <property type="project" value="TreeGrafter"/>
</dbReference>
<evidence type="ECO:0000256" key="13">
    <source>
        <dbReference type="RuleBase" id="RU000611"/>
    </source>
</evidence>
<evidence type="ECO:0000256" key="3">
    <source>
        <dbReference type="ARBA" id="ARBA00004666"/>
    </source>
</evidence>
<accession>A0A1W4W578</accession>
<dbReference type="GO" id="GO:0005975">
    <property type="term" value="P:carbohydrate metabolic process"/>
    <property type="evidence" value="ECO:0007669"/>
    <property type="project" value="InterPro"/>
</dbReference>
<dbReference type="InterPro" id="IPR014710">
    <property type="entry name" value="RmlC-like_jellyroll"/>
</dbReference>
<dbReference type="InterPro" id="IPR046456">
    <property type="entry name" value="PMI_typeI_C"/>
</dbReference>
<evidence type="ECO:0000313" key="19">
    <source>
        <dbReference type="Proteomes" id="UP000192223"/>
    </source>
</evidence>
<dbReference type="NCBIfam" id="TIGR00218">
    <property type="entry name" value="manA"/>
    <property type="match status" value="1"/>
</dbReference>
<dbReference type="CDD" id="cd07011">
    <property type="entry name" value="cupin_PMI_type_I_N"/>
    <property type="match status" value="1"/>
</dbReference>
<evidence type="ECO:0000256" key="5">
    <source>
        <dbReference type="ARBA" id="ARBA00011956"/>
    </source>
</evidence>
<evidence type="ECO:0000256" key="1">
    <source>
        <dbReference type="ARBA" id="ARBA00000757"/>
    </source>
</evidence>
<dbReference type="GO" id="GO:0009298">
    <property type="term" value="P:GDP-mannose biosynthetic process"/>
    <property type="evidence" value="ECO:0007669"/>
    <property type="project" value="UniProtKB-UniPathway"/>
</dbReference>
<feature type="binding site" evidence="12">
    <location>
        <position position="101"/>
    </location>
    <ligand>
        <name>Zn(2+)</name>
        <dbReference type="ChEBI" id="CHEBI:29105"/>
    </ligand>
</feature>
<sequence length="394" mass="44211">MELTCAVQRYDWGKCGAYSKVASFFKNTTPEFEIEKETPYAEMWMGTHPNGPSKIKATGEYLADVIKSNPECLGKDVIEQFGTNLPFLFKVLSIQKALSIQVHPTKEQAEILNAKHPELYKDPNHKPEIAIALTHFEALCGFRKLRQIQEFIKAIPELRAVMGGEIVDKILNDEEGAKQLGFKRFFTCPEDVMATQLTALVERLTVSDDDFRKKMLGPLIERLYFQFPGDCGCFAVYFLNFIQLEPLQAIYLGAGEPHAYLFGDCVECMACSDNVVRAGLTPKYKDVETLCEITNFKGSLPEEKIFKPLKDGEFSVIFKPPVKDFTVIQYEIPVSVGKYKLPARNSASIILIVNGTGASQQKLIPGTSVFIPAYQEYEIEVLDDLLIFQAAANV</sequence>
<evidence type="ECO:0000256" key="12">
    <source>
        <dbReference type="PIRSR" id="PIRSR001480-2"/>
    </source>
</evidence>
<dbReference type="GO" id="GO:0008270">
    <property type="term" value="F:zinc ion binding"/>
    <property type="evidence" value="ECO:0007669"/>
    <property type="project" value="InterPro"/>
</dbReference>
<dbReference type="AlphaFoldDB" id="A0A1W4W578"/>
<evidence type="ECO:0000256" key="6">
    <source>
        <dbReference type="ARBA" id="ARBA00018236"/>
    </source>
</evidence>
<dbReference type="SUPFAM" id="SSF51182">
    <property type="entry name" value="RmlC-like cupins"/>
    <property type="match status" value="1"/>
</dbReference>
<dbReference type="Pfam" id="PF20511">
    <property type="entry name" value="PMI_typeI_cat"/>
    <property type="match status" value="1"/>
</dbReference>
<comment type="subcellular location">
    <subcellularLocation>
        <location evidence="2">Cytoplasm</location>
    </subcellularLocation>
</comment>
<comment type="similarity">
    <text evidence="4 14">Belongs to the mannose-6-phosphate isomerase type 1 family.</text>
</comment>
<dbReference type="InterPro" id="IPR018050">
    <property type="entry name" value="Pmannose_isomerase-type1_CS"/>
</dbReference>
<dbReference type="InterPro" id="IPR001250">
    <property type="entry name" value="Man6P_Isoase-1"/>
</dbReference>
<feature type="domain" description="Phosphomannose isomerase type I C-terminal" evidence="16">
    <location>
        <begin position="315"/>
        <end position="357"/>
    </location>
</feature>
<evidence type="ECO:0000256" key="11">
    <source>
        <dbReference type="PIRSR" id="PIRSR001480-1"/>
    </source>
</evidence>
<protein>
    <recommendedName>
        <fullName evidence="6 13">Mannose-6-phosphate isomerase</fullName>
        <ecNumber evidence="5 13">5.3.1.8</ecNumber>
    </recommendedName>
</protein>
<feature type="binding site" evidence="12">
    <location>
        <position position="103"/>
    </location>
    <ligand>
        <name>Zn(2+)</name>
        <dbReference type="ChEBI" id="CHEBI:29105"/>
    </ligand>
</feature>
<dbReference type="PRINTS" id="PR00714">
    <property type="entry name" value="MAN6PISMRASE"/>
</dbReference>
<comment type="catalytic activity">
    <reaction evidence="1 13">
        <text>D-mannose 6-phosphate = D-fructose 6-phosphate</text>
        <dbReference type="Rhea" id="RHEA:12356"/>
        <dbReference type="ChEBI" id="CHEBI:58735"/>
        <dbReference type="ChEBI" id="CHEBI:61527"/>
        <dbReference type="EC" id="5.3.1.8"/>
    </reaction>
</comment>
<evidence type="ECO:0000256" key="8">
    <source>
        <dbReference type="ARBA" id="ARBA00022723"/>
    </source>
</evidence>
<feature type="active site" evidence="11">
    <location>
        <position position="277"/>
    </location>
</feature>
<evidence type="ECO:0000259" key="18">
    <source>
        <dbReference type="Pfam" id="PF20512"/>
    </source>
</evidence>
<dbReference type="PANTHER" id="PTHR10309:SF0">
    <property type="entry name" value="MANNOSE-6-PHOSPHATE ISOMERASE"/>
    <property type="match status" value="1"/>
</dbReference>
<dbReference type="Pfam" id="PF20512">
    <property type="entry name" value="PMI_typeI_hel"/>
    <property type="match status" value="1"/>
</dbReference>
<dbReference type="InterPro" id="IPR011051">
    <property type="entry name" value="RmlC_Cupin_sf"/>
</dbReference>
<proteinExistence type="inferred from homology"/>
<dbReference type="UniPathway" id="UPA00126">
    <property type="reaction ID" value="UER00423"/>
</dbReference>
<feature type="domain" description="Phosphomannose isomerase type I catalytic" evidence="17">
    <location>
        <begin position="2"/>
        <end position="144"/>
    </location>
</feature>
<dbReference type="OrthoDB" id="6605218at2759"/>
<dbReference type="GO" id="GO:0004476">
    <property type="term" value="F:mannose-6-phosphate isomerase activity"/>
    <property type="evidence" value="ECO:0007669"/>
    <property type="project" value="UniProtKB-EC"/>
</dbReference>
<evidence type="ECO:0000259" key="16">
    <source>
        <dbReference type="Pfam" id="PF01238"/>
    </source>
</evidence>
<dbReference type="KEGG" id="apln:108732812"/>
<reference evidence="20" key="1">
    <citation type="submission" date="2025-08" db="UniProtKB">
        <authorList>
            <consortium name="RefSeq"/>
        </authorList>
    </citation>
    <scope>IDENTIFICATION</scope>
    <source>
        <tissue evidence="20">Entire body</tissue>
    </source>
</reference>
<dbReference type="Proteomes" id="UP000192223">
    <property type="component" value="Unplaced"/>
</dbReference>
<name>A0A1W4W578_AGRPL</name>
<dbReference type="PROSITE" id="PS00965">
    <property type="entry name" value="PMI_I_1"/>
    <property type="match status" value="1"/>
</dbReference>
<dbReference type="Gene3D" id="2.60.120.10">
    <property type="entry name" value="Jelly Rolls"/>
    <property type="match status" value="2"/>
</dbReference>
<feature type="domain" description="Phosphomannose isomerase type I helical insertion" evidence="18">
    <location>
        <begin position="181"/>
        <end position="239"/>
    </location>
</feature>
<keyword evidence="8 12" id="KW-0479">Metal-binding</keyword>
<evidence type="ECO:0000313" key="20">
    <source>
        <dbReference type="RefSeq" id="XP_018319279.1"/>
    </source>
</evidence>
<evidence type="ECO:0000256" key="14">
    <source>
        <dbReference type="RuleBase" id="RU004189"/>
    </source>
</evidence>
<gene>
    <name evidence="20" type="primary">LOC108732812</name>
</gene>
<organism evidence="19 20">
    <name type="scientific">Agrilus planipennis</name>
    <name type="common">Emerald ash borer</name>
    <name type="synonym">Agrilus marcopoli</name>
    <dbReference type="NCBI Taxonomy" id="224129"/>
    <lineage>
        <taxon>Eukaryota</taxon>
        <taxon>Metazoa</taxon>
        <taxon>Ecdysozoa</taxon>
        <taxon>Arthropoda</taxon>
        <taxon>Hexapoda</taxon>
        <taxon>Insecta</taxon>
        <taxon>Pterygota</taxon>
        <taxon>Neoptera</taxon>
        <taxon>Endopterygota</taxon>
        <taxon>Coleoptera</taxon>
        <taxon>Polyphaga</taxon>
        <taxon>Elateriformia</taxon>
        <taxon>Buprestoidea</taxon>
        <taxon>Buprestidae</taxon>
        <taxon>Agrilinae</taxon>
        <taxon>Agrilus</taxon>
    </lineage>
</organism>
<feature type="binding site" evidence="12">
    <location>
        <position position="128"/>
    </location>
    <ligand>
        <name>Zn(2+)</name>
        <dbReference type="ChEBI" id="CHEBI:29105"/>
    </ligand>
</feature>
<evidence type="ECO:0000256" key="10">
    <source>
        <dbReference type="ARBA" id="ARBA00023235"/>
    </source>
</evidence>
<dbReference type="FunCoup" id="A0A1W4W578">
    <property type="interactions" value="1185"/>
</dbReference>
<keyword evidence="10 13" id="KW-0413">Isomerase</keyword>
<evidence type="ECO:0000256" key="9">
    <source>
        <dbReference type="ARBA" id="ARBA00022833"/>
    </source>
</evidence>
<comment type="pathway">
    <text evidence="3 15">Nucleotide-sugar biosynthesis; GDP-alpha-D-mannose biosynthesis; alpha-D-mannose 1-phosphate from D-fructose 6-phosphate: step 1/2.</text>
</comment>
<evidence type="ECO:0000256" key="2">
    <source>
        <dbReference type="ARBA" id="ARBA00004496"/>
    </source>
</evidence>
<dbReference type="PROSITE" id="PS00966">
    <property type="entry name" value="PMI_I_2"/>
    <property type="match status" value="1"/>
</dbReference>
<dbReference type="InterPro" id="IPR016305">
    <property type="entry name" value="Mannose-6-P_Isomerase"/>
</dbReference>
<dbReference type="InParanoid" id="A0A1W4W578"/>
<dbReference type="Gene3D" id="1.10.441.10">
    <property type="entry name" value="Phosphomannose Isomerase, domain 2"/>
    <property type="match status" value="1"/>
</dbReference>
<dbReference type="InterPro" id="IPR046457">
    <property type="entry name" value="PMI_typeI_cat"/>
</dbReference>
<dbReference type="PANTHER" id="PTHR10309">
    <property type="entry name" value="MANNOSE-6-PHOSPHATE ISOMERASE"/>
    <property type="match status" value="1"/>
</dbReference>
<comment type="cofactor">
    <cofactor evidence="12 13">
        <name>Zn(2+)</name>
        <dbReference type="ChEBI" id="CHEBI:29105"/>
    </cofactor>
    <text evidence="12 13">Binds 1 zinc ion per subunit.</text>
</comment>